<organism evidence="2 3">
    <name type="scientific">Octadecabacter dasysiphoniae</name>
    <dbReference type="NCBI Taxonomy" id="2909341"/>
    <lineage>
        <taxon>Bacteria</taxon>
        <taxon>Pseudomonadati</taxon>
        <taxon>Pseudomonadota</taxon>
        <taxon>Alphaproteobacteria</taxon>
        <taxon>Rhodobacterales</taxon>
        <taxon>Roseobacteraceae</taxon>
        <taxon>Octadecabacter</taxon>
    </lineage>
</organism>
<accession>A0ABS9D0H4</accession>
<comment type="caution">
    <text evidence="2">The sequence shown here is derived from an EMBL/GenBank/DDBJ whole genome shotgun (WGS) entry which is preliminary data.</text>
</comment>
<feature type="domain" description="N-acetyltransferase" evidence="1">
    <location>
        <begin position="1"/>
        <end position="140"/>
    </location>
</feature>
<dbReference type="Proteomes" id="UP001200557">
    <property type="component" value="Unassembled WGS sequence"/>
</dbReference>
<evidence type="ECO:0000259" key="1">
    <source>
        <dbReference type="PROSITE" id="PS51186"/>
    </source>
</evidence>
<sequence length="140" mass="15264">MTNVIEIPDLHRAEALLRTLRPALDDDTYSARLKQAVAHGYTVLGVENGDTLLAVLGYRITFDLCWGKTLYVDDLVVDPALRGGGHGGALLSAAKAIAQDAHCDHIRLCSGLNRHDAHRFYETHGLSGFSKQFILPLKGT</sequence>
<proteinExistence type="predicted"/>
<dbReference type="PROSITE" id="PS51186">
    <property type="entry name" value="GNAT"/>
    <property type="match status" value="1"/>
</dbReference>
<dbReference type="Pfam" id="PF00583">
    <property type="entry name" value="Acetyltransf_1"/>
    <property type="match status" value="1"/>
</dbReference>
<keyword evidence="3" id="KW-1185">Reference proteome</keyword>
<protein>
    <submittedName>
        <fullName evidence="2">GNAT family N-acetyltransferase</fullName>
    </submittedName>
</protein>
<dbReference type="InterPro" id="IPR016181">
    <property type="entry name" value="Acyl_CoA_acyltransferase"/>
</dbReference>
<evidence type="ECO:0000313" key="3">
    <source>
        <dbReference type="Proteomes" id="UP001200557"/>
    </source>
</evidence>
<gene>
    <name evidence="2" type="ORF">L0664_18060</name>
</gene>
<dbReference type="EMBL" id="JAKGAQ010000007">
    <property type="protein sequence ID" value="MCF2872974.1"/>
    <property type="molecule type" value="Genomic_DNA"/>
</dbReference>
<evidence type="ECO:0000313" key="2">
    <source>
        <dbReference type="EMBL" id="MCF2872974.1"/>
    </source>
</evidence>
<dbReference type="RefSeq" id="WP_235227304.1">
    <property type="nucleotide sequence ID" value="NZ_JAKGAQ010000007.1"/>
</dbReference>
<name>A0ABS9D0H4_9RHOB</name>
<dbReference type="SUPFAM" id="SSF55729">
    <property type="entry name" value="Acyl-CoA N-acyltransferases (Nat)"/>
    <property type="match status" value="1"/>
</dbReference>
<dbReference type="CDD" id="cd04301">
    <property type="entry name" value="NAT_SF"/>
    <property type="match status" value="1"/>
</dbReference>
<reference evidence="2 3" key="1">
    <citation type="submission" date="2022-01" db="EMBL/GenBank/DDBJ databases">
        <title>Octadecabacter sp. nov., isolated from a marine alga.</title>
        <authorList>
            <person name="Jin M.S."/>
            <person name="Kim H.M."/>
            <person name="Han D.M."/>
            <person name="Jung J.J."/>
            <person name="Jeon C.O."/>
        </authorList>
    </citation>
    <scope>NUCLEOTIDE SEQUENCE [LARGE SCALE GENOMIC DNA]</scope>
    <source>
        <strain evidence="2 3">G9-8</strain>
    </source>
</reference>
<dbReference type="InterPro" id="IPR000182">
    <property type="entry name" value="GNAT_dom"/>
</dbReference>
<dbReference type="Gene3D" id="3.40.630.30">
    <property type="match status" value="1"/>
</dbReference>